<dbReference type="InterPro" id="IPR019191">
    <property type="entry name" value="Essential_protein_Yae1_N"/>
</dbReference>
<dbReference type="RefSeq" id="XP_005179951.1">
    <property type="nucleotide sequence ID" value="XM_005179894.3"/>
</dbReference>
<accession>A0A1I8M328</accession>
<sequence>MPLTYSDGEPRDYEEAEENYFQQIKNKAAKIGFADGVADGRDSVFQKGFDLGYKDGFRTSFEIEKFRNFFKNINKSKLEPDNCLLREKEEFDKMNLKESTSPDHFQYTKHKDESLTSISQKQNQYIDHVIDECEHTLPNSAALLKCQAKSTNSV</sequence>
<name>A0A1I8M328_MUSDO</name>
<organism evidence="2">
    <name type="scientific">Musca domestica</name>
    <name type="common">House fly</name>
    <dbReference type="NCBI Taxonomy" id="7370"/>
    <lineage>
        <taxon>Eukaryota</taxon>
        <taxon>Metazoa</taxon>
        <taxon>Ecdysozoa</taxon>
        <taxon>Arthropoda</taxon>
        <taxon>Hexapoda</taxon>
        <taxon>Insecta</taxon>
        <taxon>Pterygota</taxon>
        <taxon>Neoptera</taxon>
        <taxon>Endopterygota</taxon>
        <taxon>Diptera</taxon>
        <taxon>Brachycera</taxon>
        <taxon>Muscomorpha</taxon>
        <taxon>Muscoidea</taxon>
        <taxon>Muscidae</taxon>
        <taxon>Musca</taxon>
    </lineage>
</organism>
<feature type="domain" description="Essential protein Yae1 N-terminal" evidence="1">
    <location>
        <begin position="32"/>
        <end position="63"/>
    </location>
</feature>
<dbReference type="Pfam" id="PF09811">
    <property type="entry name" value="Yae1_N"/>
    <property type="match status" value="1"/>
</dbReference>
<evidence type="ECO:0000313" key="2">
    <source>
        <dbReference type="EnsemblMetazoa" id="MDOA000736-PA"/>
    </source>
</evidence>
<protein>
    <submittedName>
        <fullName evidence="4">Uncharacterized protein LOC101901182</fullName>
    </submittedName>
</protein>
<keyword evidence="3" id="KW-1185">Reference proteome</keyword>
<dbReference type="VEuPathDB" id="VectorBase:MDOA000736"/>
<evidence type="ECO:0000313" key="4">
    <source>
        <dbReference type="RefSeq" id="XP_005179951.1"/>
    </source>
</evidence>
<gene>
    <name evidence="2" type="primary">101901182</name>
    <name evidence="4" type="synonym">LOC101901182</name>
</gene>
<dbReference type="EnsemblMetazoa" id="MDOA000736-RA">
    <property type="protein sequence ID" value="MDOA000736-PA"/>
    <property type="gene ID" value="MDOA000736"/>
</dbReference>
<reference evidence="2" key="1">
    <citation type="submission" date="2020-05" db="UniProtKB">
        <authorList>
            <consortium name="EnsemblMetazoa"/>
        </authorList>
    </citation>
    <scope>IDENTIFICATION</scope>
    <source>
        <strain evidence="2">Aabys</strain>
    </source>
</reference>
<proteinExistence type="predicted"/>
<dbReference type="OrthoDB" id="20086at2759"/>
<reference evidence="4" key="2">
    <citation type="submission" date="2025-04" db="UniProtKB">
        <authorList>
            <consortium name="RefSeq"/>
        </authorList>
    </citation>
    <scope>IDENTIFICATION</scope>
    <source>
        <strain evidence="4">Aabys</strain>
    </source>
</reference>
<dbReference type="Proteomes" id="UP001652621">
    <property type="component" value="Unplaced"/>
</dbReference>
<evidence type="ECO:0000313" key="3">
    <source>
        <dbReference type="Proteomes" id="UP001652621"/>
    </source>
</evidence>
<dbReference type="eggNOG" id="ENOG502SCEG">
    <property type="taxonomic scope" value="Eukaryota"/>
</dbReference>
<dbReference type="GeneID" id="101901182"/>
<dbReference type="VEuPathDB" id="VectorBase:MDOMA2_008118"/>
<dbReference type="AlphaFoldDB" id="A0A1I8M328"/>
<dbReference type="KEGG" id="mde:101901182"/>
<evidence type="ECO:0000259" key="1">
    <source>
        <dbReference type="Pfam" id="PF09811"/>
    </source>
</evidence>